<dbReference type="AlphaFoldDB" id="A0A9W4TS27"/>
<protein>
    <submittedName>
        <fullName evidence="2">Uncharacterized protein</fullName>
    </submittedName>
</protein>
<dbReference type="EMBL" id="CANTUO010000001">
    <property type="protein sequence ID" value="CAI5755815.1"/>
    <property type="molecule type" value="Genomic_DNA"/>
</dbReference>
<evidence type="ECO:0000313" key="2">
    <source>
        <dbReference type="EMBL" id="CAI5755815.1"/>
    </source>
</evidence>
<name>A0A9W4TS27_9ASCO</name>
<feature type="compositionally biased region" description="Basic and acidic residues" evidence="1">
    <location>
        <begin position="261"/>
        <end position="270"/>
    </location>
</feature>
<sequence>MGKYKSKSQYNSHSSKSLSIHSNKQLPLLFHQSYSLPPTQKTIIKSESDSIKSSYEVSYISDSEEELEPITLESIRKNSFDIPLASFITNDDIQHQNFALISNSNLIIQDFKFTSFNKLSSDNIKPEDFGVGNNNIAGNFYTSQPVISDGDTSVDSIQEDDDVILLSDDTGYNSDMERCIADNDDTVEIDKRDILGLGQNIDFKNDEILKCSTQCDADEFVDNGVVSKESIARIGSKTPVLSSEDPQDSLRLGSKTPILSSDDKQDDLLPKTDGVNFSSDDRPKSSSTSATIVSSNHGNENKENETTSKKAKVGPRKRIQSKPLSQLCTNGPRVGLSKRVRIDSLHNIKKKPKLN</sequence>
<evidence type="ECO:0000256" key="1">
    <source>
        <dbReference type="SAM" id="MobiDB-lite"/>
    </source>
</evidence>
<keyword evidence="3" id="KW-1185">Reference proteome</keyword>
<accession>A0A9W4TS27</accession>
<dbReference type="OrthoDB" id="4022920at2759"/>
<gene>
    <name evidence="2" type="ORF">CANVERA_P0331</name>
</gene>
<feature type="region of interest" description="Disordered" evidence="1">
    <location>
        <begin position="237"/>
        <end position="335"/>
    </location>
</feature>
<evidence type="ECO:0000313" key="3">
    <source>
        <dbReference type="Proteomes" id="UP001152885"/>
    </source>
</evidence>
<proteinExistence type="predicted"/>
<comment type="caution">
    <text evidence="2">The sequence shown here is derived from an EMBL/GenBank/DDBJ whole genome shotgun (WGS) entry which is preliminary data.</text>
</comment>
<feature type="compositionally biased region" description="Low complexity" evidence="1">
    <location>
        <begin position="285"/>
        <end position="295"/>
    </location>
</feature>
<reference evidence="2" key="1">
    <citation type="submission" date="2022-12" db="EMBL/GenBank/DDBJ databases">
        <authorList>
            <person name="Brejova B."/>
        </authorList>
    </citation>
    <scope>NUCLEOTIDE SEQUENCE</scope>
</reference>
<feature type="compositionally biased region" description="Basic residues" evidence="1">
    <location>
        <begin position="309"/>
        <end position="320"/>
    </location>
</feature>
<organism evidence="2 3">
    <name type="scientific">Candida verbasci</name>
    <dbReference type="NCBI Taxonomy" id="1227364"/>
    <lineage>
        <taxon>Eukaryota</taxon>
        <taxon>Fungi</taxon>
        <taxon>Dikarya</taxon>
        <taxon>Ascomycota</taxon>
        <taxon>Saccharomycotina</taxon>
        <taxon>Pichiomycetes</taxon>
        <taxon>Debaryomycetaceae</taxon>
        <taxon>Candida/Lodderomyces clade</taxon>
        <taxon>Candida</taxon>
    </lineage>
</organism>
<feature type="compositionally biased region" description="Basic and acidic residues" evidence="1">
    <location>
        <begin position="299"/>
        <end position="308"/>
    </location>
</feature>
<dbReference type="Proteomes" id="UP001152885">
    <property type="component" value="Unassembled WGS sequence"/>
</dbReference>